<feature type="transmembrane region" description="Helical" evidence="1">
    <location>
        <begin position="264"/>
        <end position="285"/>
    </location>
</feature>
<reference evidence="3" key="1">
    <citation type="submission" date="2015-07" db="EMBL/GenBank/DDBJ databases">
        <title>Near-Complete Genome Sequence of the Cellulolytic Bacterium Bacteroides (Pseudobacteroides) cellulosolvens ATCC 35603.</title>
        <authorList>
            <person name="Dassa B."/>
            <person name="Utturkar S.M."/>
            <person name="Klingeman D.M."/>
            <person name="Hurt R.A."/>
            <person name="Keller M."/>
            <person name="Xu J."/>
            <person name="Reddy Y.H.K."/>
            <person name="Borovok I."/>
            <person name="Grinberg I.R."/>
            <person name="Lamed R."/>
            <person name="Zhivin O."/>
            <person name="Bayer E.A."/>
            <person name="Brown S.D."/>
        </authorList>
    </citation>
    <scope>NUCLEOTIDE SEQUENCE [LARGE SCALE GENOMIC DNA]</scope>
    <source>
        <strain evidence="3">DSM 2933</strain>
    </source>
</reference>
<evidence type="ECO:0008006" key="4">
    <source>
        <dbReference type="Google" id="ProtNLM"/>
    </source>
</evidence>
<keyword evidence="1" id="KW-1133">Transmembrane helix</keyword>
<dbReference type="RefSeq" id="WP_036944854.1">
    <property type="nucleotide sequence ID" value="NZ_JQKC01000037.1"/>
</dbReference>
<sequence>MPNFVKHVTIKLMQSAIEILFIFPILLALTIYAYPNGQVLTVIAGLVGYYLVGILLSRFLRNKSNAIYVVISSIIGITASFIIGSFESFSVIYAIMASFSIFRGIRINKSNWMKQSPIPVFNLLLATYFVFNVLFLMSKSLYPYVGLLNIAGLFMIVVFLSLCSLDQLKGAFFKLGDKNHIPSTILKFNITSLIIILVLIIALSRFKPFWNSVIVLAKSVVLVIYSFFSNLSFNTNGNVQTDEIQMFGKKFSNNISILEVISNILRVAAIIGFAILTIYVIFKFIHKIAIWLSNKSEENIVKENTLGYVDEREILLKSPSNYWPNVKSFLHLFSKERSWKDLLTNRDKVRFIYRQKVLSFIKKGFGFKNSLTPNELAKELERVYKEDVSDLTSSYNKARYSCEDIEDIELEMLINRHKR</sequence>
<comment type="caution">
    <text evidence="2">The sequence shown here is derived from an EMBL/GenBank/DDBJ whole genome shotgun (WGS) entry which is preliminary data.</text>
</comment>
<keyword evidence="3" id="KW-1185">Reference proteome</keyword>
<evidence type="ECO:0000256" key="1">
    <source>
        <dbReference type="SAM" id="Phobius"/>
    </source>
</evidence>
<dbReference type="Proteomes" id="UP000036923">
    <property type="component" value="Unassembled WGS sequence"/>
</dbReference>
<evidence type="ECO:0000313" key="2">
    <source>
        <dbReference type="EMBL" id="KNY29168.1"/>
    </source>
</evidence>
<dbReference type="STRING" id="398512.Bccel_4442"/>
<dbReference type="AlphaFoldDB" id="A0A0L6JTM1"/>
<keyword evidence="1" id="KW-0472">Membrane</keyword>
<organism evidence="2 3">
    <name type="scientific">Pseudobacteroides cellulosolvens ATCC 35603 = DSM 2933</name>
    <dbReference type="NCBI Taxonomy" id="398512"/>
    <lineage>
        <taxon>Bacteria</taxon>
        <taxon>Bacillati</taxon>
        <taxon>Bacillota</taxon>
        <taxon>Clostridia</taxon>
        <taxon>Eubacteriales</taxon>
        <taxon>Oscillospiraceae</taxon>
        <taxon>Pseudobacteroides</taxon>
    </lineage>
</organism>
<feature type="transmembrane region" description="Helical" evidence="1">
    <location>
        <begin position="144"/>
        <end position="165"/>
    </location>
</feature>
<gene>
    <name evidence="2" type="ORF">Bccel_4442</name>
</gene>
<protein>
    <recommendedName>
        <fullName evidence="4">DUF4129 domain-containing protein</fullName>
    </recommendedName>
</protein>
<dbReference type="EMBL" id="LGTC01000001">
    <property type="protein sequence ID" value="KNY29168.1"/>
    <property type="molecule type" value="Genomic_DNA"/>
</dbReference>
<feature type="transmembrane region" description="Helical" evidence="1">
    <location>
        <begin position="209"/>
        <end position="228"/>
    </location>
</feature>
<name>A0A0L6JTM1_9FIRM</name>
<feature type="transmembrane region" description="Helical" evidence="1">
    <location>
        <begin position="40"/>
        <end position="59"/>
    </location>
</feature>
<feature type="transmembrane region" description="Helical" evidence="1">
    <location>
        <begin position="66"/>
        <end position="83"/>
    </location>
</feature>
<feature type="transmembrane region" description="Helical" evidence="1">
    <location>
        <begin position="12"/>
        <end position="34"/>
    </location>
</feature>
<dbReference type="OrthoDB" id="2965879at2"/>
<evidence type="ECO:0000313" key="3">
    <source>
        <dbReference type="Proteomes" id="UP000036923"/>
    </source>
</evidence>
<proteinExistence type="predicted"/>
<feature type="transmembrane region" description="Helical" evidence="1">
    <location>
        <begin position="118"/>
        <end position="138"/>
    </location>
</feature>
<feature type="transmembrane region" description="Helical" evidence="1">
    <location>
        <begin position="185"/>
        <end position="203"/>
    </location>
</feature>
<dbReference type="eggNOG" id="ENOG5032XF9">
    <property type="taxonomic scope" value="Bacteria"/>
</dbReference>
<accession>A0A0L6JTM1</accession>
<keyword evidence="1" id="KW-0812">Transmembrane</keyword>